<feature type="region of interest" description="Disordered" evidence="1">
    <location>
        <begin position="168"/>
        <end position="200"/>
    </location>
</feature>
<reference evidence="3" key="1">
    <citation type="submission" date="2021-03" db="EMBL/GenBank/DDBJ databases">
        <title>A new species, PO-11, isolated from a karst cave deposit.</title>
        <authorList>
            <person name="Zhaoxiaoyong W."/>
        </authorList>
    </citation>
    <scope>NUCLEOTIDE SEQUENCE</scope>
    <source>
        <strain evidence="3">PO-11</strain>
    </source>
</reference>
<organism evidence="3 4">
    <name type="scientific">Arthrobacter cavernae</name>
    <dbReference type="NCBI Taxonomy" id="2817681"/>
    <lineage>
        <taxon>Bacteria</taxon>
        <taxon>Bacillati</taxon>
        <taxon>Actinomycetota</taxon>
        <taxon>Actinomycetes</taxon>
        <taxon>Micrococcales</taxon>
        <taxon>Micrococcaceae</taxon>
        <taxon>Arthrobacter</taxon>
    </lineage>
</organism>
<proteinExistence type="predicted"/>
<comment type="caution">
    <text evidence="3">The sequence shown here is derived from an EMBL/GenBank/DDBJ whole genome shotgun (WGS) entry which is preliminary data.</text>
</comment>
<protein>
    <submittedName>
        <fullName evidence="3">DUF222 domain-containing protein</fullName>
    </submittedName>
</protein>
<feature type="region of interest" description="Disordered" evidence="1">
    <location>
        <begin position="36"/>
        <end position="56"/>
    </location>
</feature>
<name>A0A939HFJ3_9MICC</name>
<dbReference type="Proteomes" id="UP000664164">
    <property type="component" value="Unassembled WGS sequence"/>
</dbReference>
<evidence type="ECO:0000313" key="4">
    <source>
        <dbReference type="Proteomes" id="UP000664164"/>
    </source>
</evidence>
<evidence type="ECO:0000256" key="1">
    <source>
        <dbReference type="SAM" id="MobiDB-lite"/>
    </source>
</evidence>
<dbReference type="Pfam" id="PF02720">
    <property type="entry name" value="DUF222"/>
    <property type="match status" value="1"/>
</dbReference>
<sequence length="326" mass="35994">MCPATGAEAWWSRCPPACPWTLACRWTPARFGPRPAGRCPPRFRSNGFRSNGPRRRYHQTSCRRCLQTRRRSRVPSQIEGELTATARENDADFLHRVARRWTEALDHHGAEPSEELLRRLQGAFLRKPRHGLQHLEIFATADQFEHLVTVMNTATNPRVLNQAADGAQAPCAGDASEPGSIRPAVATGNMSAASPQLDRRSRPQKLLDGLVGACKAALSAGTLPAAGGLRPQIIVTISYQDLLAELRDRVGVDAIPAGRAAARAGMRGPRGGPTSTGNGTLLCSHHHHVIHKEDWCIRVRNGVPWFVPPAHLDPKRETRRNHYFRC</sequence>
<accession>A0A939HFJ3</accession>
<feature type="domain" description="DUF222" evidence="2">
    <location>
        <begin position="78"/>
        <end position="248"/>
    </location>
</feature>
<dbReference type="InterPro" id="IPR003870">
    <property type="entry name" value="DUF222"/>
</dbReference>
<dbReference type="EMBL" id="JAFNLL010000077">
    <property type="protein sequence ID" value="MBO1269949.1"/>
    <property type="molecule type" value="Genomic_DNA"/>
</dbReference>
<keyword evidence="4" id="KW-1185">Reference proteome</keyword>
<evidence type="ECO:0000313" key="3">
    <source>
        <dbReference type="EMBL" id="MBO1269949.1"/>
    </source>
</evidence>
<evidence type="ECO:0000259" key="2">
    <source>
        <dbReference type="Pfam" id="PF02720"/>
    </source>
</evidence>
<dbReference type="AlphaFoldDB" id="A0A939HFJ3"/>
<gene>
    <name evidence="3" type="ORF">J1902_18650</name>
</gene>